<dbReference type="AlphaFoldDB" id="A0A3M6U434"/>
<sequence>MHNDSRFCQSQLHDFEGFQIMTVVLKHLSWTEFSVRAGENYEVMCKTEILHEDSPVVLLHDDKPLTMKELSVDKVYDFDFKYGQKSAVDFHKDLAAIDLSMMQNPKGTRRRRIKRRKYPKLSFVPSLEDIKENELFELSFEDEKKDLAAIHRERALSCGLAVKEEGRRHRHKRHSRSSSGRV</sequence>
<comment type="caution">
    <text evidence="2">The sequence shown here is derived from an EMBL/GenBank/DDBJ whole genome shotgun (WGS) entry which is preliminary data.</text>
</comment>
<evidence type="ECO:0000313" key="2">
    <source>
        <dbReference type="EMBL" id="RMX48329.1"/>
    </source>
</evidence>
<reference evidence="2 3" key="1">
    <citation type="journal article" date="2018" name="Sci. Rep.">
        <title>Comparative analysis of the Pocillopora damicornis genome highlights role of immune system in coral evolution.</title>
        <authorList>
            <person name="Cunning R."/>
            <person name="Bay R.A."/>
            <person name="Gillette P."/>
            <person name="Baker A.C."/>
            <person name="Traylor-Knowles N."/>
        </authorList>
    </citation>
    <scope>NUCLEOTIDE SEQUENCE [LARGE SCALE GENOMIC DNA]</scope>
    <source>
        <strain evidence="2">RSMAS</strain>
        <tissue evidence="2">Whole animal</tissue>
    </source>
</reference>
<feature type="region of interest" description="Disordered" evidence="1">
    <location>
        <begin position="163"/>
        <end position="182"/>
    </location>
</feature>
<name>A0A3M6U434_POCDA</name>
<gene>
    <name evidence="2" type="ORF">pdam_00011122</name>
</gene>
<evidence type="ECO:0000256" key="1">
    <source>
        <dbReference type="SAM" id="MobiDB-lite"/>
    </source>
</evidence>
<accession>A0A3M6U434</accession>
<keyword evidence="3" id="KW-1185">Reference proteome</keyword>
<dbReference type="Proteomes" id="UP000275408">
    <property type="component" value="Unassembled WGS sequence"/>
</dbReference>
<dbReference type="OrthoDB" id="5965088at2759"/>
<dbReference type="EMBL" id="RCHS01002293">
    <property type="protein sequence ID" value="RMX48329.1"/>
    <property type="molecule type" value="Genomic_DNA"/>
</dbReference>
<proteinExistence type="predicted"/>
<organism evidence="2 3">
    <name type="scientific">Pocillopora damicornis</name>
    <name type="common">Cauliflower coral</name>
    <name type="synonym">Millepora damicornis</name>
    <dbReference type="NCBI Taxonomy" id="46731"/>
    <lineage>
        <taxon>Eukaryota</taxon>
        <taxon>Metazoa</taxon>
        <taxon>Cnidaria</taxon>
        <taxon>Anthozoa</taxon>
        <taxon>Hexacorallia</taxon>
        <taxon>Scleractinia</taxon>
        <taxon>Astrocoeniina</taxon>
        <taxon>Pocilloporidae</taxon>
        <taxon>Pocillopora</taxon>
    </lineage>
</organism>
<dbReference type="OMA" id="HYHRREK"/>
<evidence type="ECO:0000313" key="3">
    <source>
        <dbReference type="Proteomes" id="UP000275408"/>
    </source>
</evidence>
<protein>
    <submittedName>
        <fullName evidence="2">Uncharacterized protein</fullName>
    </submittedName>
</protein>